<dbReference type="Gene3D" id="1.10.1740.10">
    <property type="match status" value="1"/>
</dbReference>
<evidence type="ECO:0000259" key="7">
    <source>
        <dbReference type="Pfam" id="PF08281"/>
    </source>
</evidence>
<evidence type="ECO:0000313" key="8">
    <source>
        <dbReference type="EMBL" id="GIG40531.1"/>
    </source>
</evidence>
<feature type="domain" description="RNA polymerase sigma-70 region 2" evidence="6">
    <location>
        <begin position="23"/>
        <end position="89"/>
    </location>
</feature>
<dbReference type="SUPFAM" id="SSF88946">
    <property type="entry name" value="Sigma2 domain of RNA polymerase sigma factors"/>
    <property type="match status" value="1"/>
</dbReference>
<reference evidence="8 9" key="1">
    <citation type="submission" date="2021-01" db="EMBL/GenBank/DDBJ databases">
        <title>Whole genome shotgun sequence of Cellulomonas phragmiteti NBRC 110785.</title>
        <authorList>
            <person name="Komaki H."/>
            <person name="Tamura T."/>
        </authorList>
    </citation>
    <scope>NUCLEOTIDE SEQUENCE [LARGE SCALE GENOMIC DNA]</scope>
    <source>
        <strain evidence="8 9">NBRC 110785</strain>
    </source>
</reference>
<evidence type="ECO:0000256" key="2">
    <source>
        <dbReference type="ARBA" id="ARBA00023015"/>
    </source>
</evidence>
<dbReference type="CDD" id="cd06171">
    <property type="entry name" value="Sigma70_r4"/>
    <property type="match status" value="1"/>
</dbReference>
<dbReference type="InterPro" id="IPR039425">
    <property type="entry name" value="RNA_pol_sigma-70-like"/>
</dbReference>
<organism evidence="8 9">
    <name type="scientific">Cellulomonas phragmiteti</name>
    <dbReference type="NCBI Taxonomy" id="478780"/>
    <lineage>
        <taxon>Bacteria</taxon>
        <taxon>Bacillati</taxon>
        <taxon>Actinomycetota</taxon>
        <taxon>Actinomycetes</taxon>
        <taxon>Micrococcales</taxon>
        <taxon>Cellulomonadaceae</taxon>
        <taxon>Cellulomonas</taxon>
    </lineage>
</organism>
<dbReference type="NCBIfam" id="TIGR02937">
    <property type="entry name" value="sigma70-ECF"/>
    <property type="match status" value="1"/>
</dbReference>
<dbReference type="InterPro" id="IPR014284">
    <property type="entry name" value="RNA_pol_sigma-70_dom"/>
</dbReference>
<dbReference type="InterPro" id="IPR013249">
    <property type="entry name" value="RNA_pol_sigma70_r4_t2"/>
</dbReference>
<evidence type="ECO:0000256" key="5">
    <source>
        <dbReference type="ARBA" id="ARBA00023163"/>
    </source>
</evidence>
<gene>
    <name evidence="8" type="ORF">Cph01nite_22930</name>
</gene>
<evidence type="ECO:0000256" key="1">
    <source>
        <dbReference type="ARBA" id="ARBA00010641"/>
    </source>
</evidence>
<dbReference type="Pfam" id="PF08281">
    <property type="entry name" value="Sigma70_r4_2"/>
    <property type="match status" value="1"/>
</dbReference>
<keyword evidence="3" id="KW-0731">Sigma factor</keyword>
<dbReference type="Gene3D" id="1.10.10.10">
    <property type="entry name" value="Winged helix-like DNA-binding domain superfamily/Winged helix DNA-binding domain"/>
    <property type="match status" value="1"/>
</dbReference>
<dbReference type="PANTHER" id="PTHR43133">
    <property type="entry name" value="RNA POLYMERASE ECF-TYPE SIGMA FACTO"/>
    <property type="match status" value="1"/>
</dbReference>
<name>A0ABQ4DME9_9CELL</name>
<evidence type="ECO:0000256" key="3">
    <source>
        <dbReference type="ARBA" id="ARBA00023082"/>
    </source>
</evidence>
<comment type="similarity">
    <text evidence="1">Belongs to the sigma-70 factor family. ECF subfamily.</text>
</comment>
<dbReference type="Pfam" id="PF04542">
    <property type="entry name" value="Sigma70_r2"/>
    <property type="match status" value="1"/>
</dbReference>
<dbReference type="InterPro" id="IPR007627">
    <property type="entry name" value="RNA_pol_sigma70_r2"/>
</dbReference>
<proteinExistence type="inferred from homology"/>
<keyword evidence="2" id="KW-0805">Transcription regulation</keyword>
<dbReference type="InterPro" id="IPR036388">
    <property type="entry name" value="WH-like_DNA-bd_sf"/>
</dbReference>
<evidence type="ECO:0000313" key="9">
    <source>
        <dbReference type="Proteomes" id="UP000614741"/>
    </source>
</evidence>
<accession>A0ABQ4DME9</accession>
<dbReference type="InterPro" id="IPR013324">
    <property type="entry name" value="RNA_pol_sigma_r3/r4-like"/>
</dbReference>
<dbReference type="SUPFAM" id="SSF88659">
    <property type="entry name" value="Sigma3 and sigma4 domains of RNA polymerase sigma factors"/>
    <property type="match status" value="1"/>
</dbReference>
<evidence type="ECO:0000259" key="6">
    <source>
        <dbReference type="Pfam" id="PF04542"/>
    </source>
</evidence>
<keyword evidence="4" id="KW-0238">DNA-binding</keyword>
<dbReference type="InterPro" id="IPR013325">
    <property type="entry name" value="RNA_pol_sigma_r2"/>
</dbReference>
<protein>
    <submittedName>
        <fullName evidence="8">Uncharacterized protein</fullName>
    </submittedName>
</protein>
<dbReference type="RefSeq" id="WP_203674293.1">
    <property type="nucleotide sequence ID" value="NZ_BONP01000012.1"/>
</dbReference>
<dbReference type="Proteomes" id="UP000614741">
    <property type="component" value="Unassembled WGS sequence"/>
</dbReference>
<keyword evidence="9" id="KW-1185">Reference proteome</keyword>
<sequence length="190" mass="20537">MPTSSTSVDDATEDDDDTLAVLARERGRALFGYAYLLSGDRGTAEDLVQDALVRTFSRVRAGTDVAHAEAYVRSAILRGHLDALRRRQRWATVRHLLHVPGEDTVRDPATSVATDSAVQSALATLAPQERVAVVLRYVEDLTVPDVAAQMGLAVGTVKRYLSTGSAKLAQRLGPLPDDADHVVVHAREAR</sequence>
<evidence type="ECO:0000256" key="4">
    <source>
        <dbReference type="ARBA" id="ARBA00023125"/>
    </source>
</evidence>
<feature type="domain" description="RNA polymerase sigma factor 70 region 4 type 2" evidence="7">
    <location>
        <begin position="117"/>
        <end position="168"/>
    </location>
</feature>
<comment type="caution">
    <text evidence="8">The sequence shown here is derived from an EMBL/GenBank/DDBJ whole genome shotgun (WGS) entry which is preliminary data.</text>
</comment>
<dbReference type="EMBL" id="BONP01000012">
    <property type="protein sequence ID" value="GIG40531.1"/>
    <property type="molecule type" value="Genomic_DNA"/>
</dbReference>
<dbReference type="PANTHER" id="PTHR43133:SF50">
    <property type="entry name" value="ECF RNA POLYMERASE SIGMA FACTOR SIGM"/>
    <property type="match status" value="1"/>
</dbReference>
<keyword evidence="5" id="KW-0804">Transcription</keyword>